<comment type="caution">
    <text evidence="2">The sequence shown here is derived from an EMBL/GenBank/DDBJ whole genome shotgun (WGS) entry which is preliminary data.</text>
</comment>
<dbReference type="Pfam" id="PF01764">
    <property type="entry name" value="Lipase_3"/>
    <property type="match status" value="1"/>
</dbReference>
<dbReference type="InterPro" id="IPR050557">
    <property type="entry name" value="RTX_toxin/Mannuronan_C5-epim"/>
</dbReference>
<proteinExistence type="predicted"/>
<evidence type="ECO:0000259" key="1">
    <source>
        <dbReference type="Pfam" id="PF01764"/>
    </source>
</evidence>
<dbReference type="InterPro" id="IPR018511">
    <property type="entry name" value="Hemolysin-typ_Ca-bd_CS"/>
</dbReference>
<gene>
    <name evidence="2" type="ORF">KUH32_12495</name>
</gene>
<dbReference type="PROSITE" id="PS00330">
    <property type="entry name" value="HEMOLYSIN_CALCIUM"/>
    <property type="match status" value="5"/>
</dbReference>
<dbReference type="PANTHER" id="PTHR38340:SF1">
    <property type="entry name" value="S-LAYER PROTEIN"/>
    <property type="match status" value="1"/>
</dbReference>
<dbReference type="InterPro" id="IPR002921">
    <property type="entry name" value="Fungal_lipase-type"/>
</dbReference>
<dbReference type="RefSeq" id="WP_217778851.1">
    <property type="nucleotide sequence ID" value="NZ_JAHRWL010000002.1"/>
</dbReference>
<dbReference type="PANTHER" id="PTHR38340">
    <property type="entry name" value="S-LAYER PROTEIN"/>
    <property type="match status" value="1"/>
</dbReference>
<evidence type="ECO:0000313" key="3">
    <source>
        <dbReference type="Proteomes" id="UP001166293"/>
    </source>
</evidence>
<name>A0ABS6N9C1_9RHOB</name>
<organism evidence="2 3">
    <name type="scientific">Thalassococcus arenae</name>
    <dbReference type="NCBI Taxonomy" id="2851652"/>
    <lineage>
        <taxon>Bacteria</taxon>
        <taxon>Pseudomonadati</taxon>
        <taxon>Pseudomonadota</taxon>
        <taxon>Alphaproteobacteria</taxon>
        <taxon>Rhodobacterales</taxon>
        <taxon>Roseobacteraceae</taxon>
        <taxon>Thalassococcus</taxon>
    </lineage>
</organism>
<accession>A0ABS6N9C1</accession>
<keyword evidence="3" id="KW-1185">Reference proteome</keyword>
<dbReference type="InterPro" id="IPR001343">
    <property type="entry name" value="Hemolysn_Ca-bd"/>
</dbReference>
<dbReference type="EMBL" id="JAHRWL010000002">
    <property type="protein sequence ID" value="MBV2360597.1"/>
    <property type="molecule type" value="Genomic_DNA"/>
</dbReference>
<protein>
    <recommendedName>
        <fullName evidence="1">Fungal lipase-type domain-containing protein</fullName>
    </recommendedName>
</protein>
<dbReference type="Proteomes" id="UP001166293">
    <property type="component" value="Unassembled WGS sequence"/>
</dbReference>
<sequence length="1037" mass="110040">MGTAYFSDSYSNEYNGDLTIARGLSTVWFDPGGDPLGATVEEVRFKLHIDHNGGQPFDLGDVDMWIVSPDGERNRIYYNFDGPGQDTDDGNDSDGANDYDISFWGTDLISSIKFGLDGNPVNGDWGLRIDNQTGITLDLNYLEVWVDYNSAPDLIVRDIRLSGVGGNEVGTPMLIETWIENTGDTRYGDRIDLEYLVNDVVIGTGEVSFGLNGGSVNYETELHTFDQYGDNKVTVRIVGADDPNRSNNSRTEFFAFSQPDLVVSDVRVLGDWGAGEEIEIRAFIENIGDDAWNLLNGAIRVEYSINGNVVGTDSLSLGLTPYFGDWESFDFTLTSDAPVTVGVRVFGDDPEVTTANNRWQEEFGHDHHDPANQKTVANSAFDVQMSSFLVHTVYGLDSIPEDFRETDRDGNPVENNGIDADYRGYLADFGWTVLDDGDLGQLFRPNHGKGEFRSGGLFNGDAQDINIFTSFASQGLLAVGTSPDGERTLTLTFRGTDGDDMVDSSLGQAWTGDGIYNYYEAMRPLIDAAIGYANRSSNGIDKMIVSGHSLGGATADLFTLVDAHRLKSDIDLTVVSIASAGLNPNALEDSFTFQGMRDQYDDRLVSFAADGTMTLNAPSYYIGLSFSNDTVTFDIENPTQLPLVPNFTLNNNVNFDDGLIAIDLPHIAPDDPVDGGLLDQLGFGAEHDHGLYWAMLGALARDPLVSLVDGHAIVMGETDYAAVTTLGGDPLGVFAKFADVKPSGYEHDSGSKTLTGSGGADYILGLDGDDVLAGRAGNDLLSGGNGDDTLSGGAGADALDGGAGFDTADYSGAAARIKVDLMNLAANLGDALGDSFGAIERWIGSLHNDALLGDNGANVLGGIDGDDQLLGRGGRDLLLGDDGNDLIRGGYGRDTIEGGLGDDSLFGSIGHDRIIGGRGADRLDGGWNNDMLLGGFGNDTLIGGRGDDNIGGGAGSDTFIFATGHGIDIVADFDATDANEKLDLSGIAALTGLADITDPGGAGSQVGDDVLIDTGAGNSILLRNVLLADLDATDFLF</sequence>
<evidence type="ECO:0000313" key="2">
    <source>
        <dbReference type="EMBL" id="MBV2360597.1"/>
    </source>
</evidence>
<reference evidence="2" key="1">
    <citation type="submission" date="2021-06" db="EMBL/GenBank/DDBJ databases">
        <title>Thalassococcus sp. CAU 1522 isolated from sea sand, Republic of Korea.</title>
        <authorList>
            <person name="Kim W."/>
        </authorList>
    </citation>
    <scope>NUCLEOTIDE SEQUENCE</scope>
    <source>
        <strain evidence="2">CAU 1522</strain>
    </source>
</reference>
<dbReference type="Pfam" id="PF00353">
    <property type="entry name" value="HemolysinCabind"/>
    <property type="match status" value="3"/>
</dbReference>
<feature type="domain" description="Fungal lipase-type" evidence="1">
    <location>
        <begin position="514"/>
        <end position="581"/>
    </location>
</feature>